<sequence length="106" mass="12167">MLVLNQACVSRERQALRNDATTSQGEEKLRIGQATARMIKKTIPPPATPTAPSRRKKTAVVKPRNLPVLLSSTLRRVYRTRATRRTIRRRVKISSVKFENCWTIRI</sequence>
<reference evidence="2" key="1">
    <citation type="submission" date="2021-05" db="EMBL/GenBank/DDBJ databases">
        <authorList>
            <person name="Alioto T."/>
            <person name="Alioto T."/>
            <person name="Gomez Garrido J."/>
        </authorList>
    </citation>
    <scope>NUCLEOTIDE SEQUENCE</scope>
</reference>
<feature type="region of interest" description="Disordered" evidence="1">
    <location>
        <begin position="41"/>
        <end position="60"/>
    </location>
</feature>
<evidence type="ECO:0000313" key="2">
    <source>
        <dbReference type="EMBL" id="CAG6623114.1"/>
    </source>
</evidence>
<name>A0A8D8M6H3_9HEMI</name>
<accession>A0A8D8M6H3</accession>
<dbReference type="EMBL" id="HBUF01054102">
    <property type="protein sequence ID" value="CAG6623114.1"/>
    <property type="molecule type" value="Transcribed_RNA"/>
</dbReference>
<dbReference type="EMBL" id="HBUF01054103">
    <property type="protein sequence ID" value="CAG6623117.1"/>
    <property type="molecule type" value="Transcribed_RNA"/>
</dbReference>
<evidence type="ECO:0000256" key="1">
    <source>
        <dbReference type="SAM" id="MobiDB-lite"/>
    </source>
</evidence>
<proteinExistence type="predicted"/>
<dbReference type="EMBL" id="HBUF01054099">
    <property type="protein sequence ID" value="CAG6623107.1"/>
    <property type="molecule type" value="Transcribed_RNA"/>
</dbReference>
<organism evidence="2">
    <name type="scientific">Cacopsylla melanoneura</name>
    <dbReference type="NCBI Taxonomy" id="428564"/>
    <lineage>
        <taxon>Eukaryota</taxon>
        <taxon>Metazoa</taxon>
        <taxon>Ecdysozoa</taxon>
        <taxon>Arthropoda</taxon>
        <taxon>Hexapoda</taxon>
        <taxon>Insecta</taxon>
        <taxon>Pterygota</taxon>
        <taxon>Neoptera</taxon>
        <taxon>Paraneoptera</taxon>
        <taxon>Hemiptera</taxon>
        <taxon>Sternorrhyncha</taxon>
        <taxon>Psylloidea</taxon>
        <taxon>Psyllidae</taxon>
        <taxon>Psyllinae</taxon>
        <taxon>Cacopsylla</taxon>
    </lineage>
</organism>
<dbReference type="EMBL" id="HBUF01054105">
    <property type="protein sequence ID" value="CAG6623123.1"/>
    <property type="molecule type" value="Transcribed_RNA"/>
</dbReference>
<dbReference type="EMBL" id="HBUF01054100">
    <property type="protein sequence ID" value="CAG6623109.1"/>
    <property type="molecule type" value="Transcribed_RNA"/>
</dbReference>
<dbReference type="EMBL" id="HBUF01054104">
    <property type="protein sequence ID" value="CAG6623120.1"/>
    <property type="molecule type" value="Transcribed_RNA"/>
</dbReference>
<dbReference type="AlphaFoldDB" id="A0A8D8M6H3"/>
<dbReference type="EMBL" id="HBUF01054101">
    <property type="protein sequence ID" value="CAG6623112.1"/>
    <property type="molecule type" value="Transcribed_RNA"/>
</dbReference>
<dbReference type="EMBL" id="HBUF01512630">
    <property type="protein sequence ID" value="CAG6747056.1"/>
    <property type="molecule type" value="Transcribed_RNA"/>
</dbReference>
<protein>
    <submittedName>
        <fullName evidence="2">Uncharacterized protein</fullName>
    </submittedName>
</protein>